<proteinExistence type="predicted"/>
<name>A0A1Y5PGM6_9MYCO</name>
<accession>A0A1Y5PGM6</accession>
<sequence length="389" mass="38966">MTRQAGGGRTFVGVALTFAAVYLAAGALMPLMVVYRERWSLSAATMTLAFAAFAPAFLAAVLTLGSLSDRIGRRPVLIGALLIQIGSIVMFLVAPNVGWVIGARVMQGFATGAATPAFTAALVELAPLGRKPLGTMIGSVSLTGGLAAGSLLAGLVVQLTGHANAVTFLALAVITAAGIGAVVSWREPLTRAPGAERAHGPRLAVPPCARTEFAGAVPVLAGVWMVSGLSGGIAPSLVRSVFGVNSGLLNGLSGFVAPAASTVVGVAVGRALPRRMMVVGILASVVGTAGVVAGVVTGQLTTMIAGQTIAGAGFGASFTAALRLVMPLAKEHERAGLAAAIYLVSYTAFGVPMVLAGQAVSAYGTGPTIIWFGVVACALALLGLRRGRE</sequence>
<evidence type="ECO:0000313" key="9">
    <source>
        <dbReference type="EMBL" id="SBS77887.1"/>
    </source>
</evidence>
<evidence type="ECO:0000259" key="8">
    <source>
        <dbReference type="PROSITE" id="PS50850"/>
    </source>
</evidence>
<organism evidence="9">
    <name type="scientific">uncultured Mycobacterium sp</name>
    <dbReference type="NCBI Taxonomy" id="171292"/>
    <lineage>
        <taxon>Bacteria</taxon>
        <taxon>Bacillati</taxon>
        <taxon>Actinomycetota</taxon>
        <taxon>Actinomycetes</taxon>
        <taxon>Mycobacteriales</taxon>
        <taxon>Mycobacteriaceae</taxon>
        <taxon>Mycobacterium</taxon>
        <taxon>environmental samples</taxon>
    </lineage>
</organism>
<evidence type="ECO:0000256" key="2">
    <source>
        <dbReference type="ARBA" id="ARBA00022448"/>
    </source>
</evidence>
<protein>
    <submittedName>
        <fullName evidence="9">Major Facilitator Superfamily protein</fullName>
    </submittedName>
</protein>
<dbReference type="InterPro" id="IPR020846">
    <property type="entry name" value="MFS_dom"/>
</dbReference>
<dbReference type="GO" id="GO:0005886">
    <property type="term" value="C:plasma membrane"/>
    <property type="evidence" value="ECO:0007669"/>
    <property type="project" value="UniProtKB-SubCell"/>
</dbReference>
<feature type="transmembrane region" description="Helical" evidence="7">
    <location>
        <begin position="276"/>
        <end position="298"/>
    </location>
</feature>
<dbReference type="SUPFAM" id="SSF103473">
    <property type="entry name" value="MFS general substrate transporter"/>
    <property type="match status" value="1"/>
</dbReference>
<dbReference type="PROSITE" id="PS50850">
    <property type="entry name" value="MFS"/>
    <property type="match status" value="1"/>
</dbReference>
<dbReference type="Gene3D" id="1.20.1250.20">
    <property type="entry name" value="MFS general substrate transporter like domains"/>
    <property type="match status" value="1"/>
</dbReference>
<dbReference type="Pfam" id="PF07690">
    <property type="entry name" value="MFS_1"/>
    <property type="match status" value="1"/>
</dbReference>
<gene>
    <name evidence="9" type="ORF">MHPYR_50054</name>
</gene>
<dbReference type="AlphaFoldDB" id="A0A1Y5PGM6"/>
<dbReference type="PANTHER" id="PTHR23517:SF13">
    <property type="entry name" value="MAJOR FACILITATOR SUPERFAMILY MFS_1"/>
    <property type="match status" value="1"/>
</dbReference>
<dbReference type="InterPro" id="IPR036259">
    <property type="entry name" value="MFS_trans_sf"/>
</dbReference>
<dbReference type="InterPro" id="IPR011701">
    <property type="entry name" value="MFS"/>
</dbReference>
<feature type="transmembrane region" description="Helical" evidence="7">
    <location>
        <begin position="137"/>
        <end position="159"/>
    </location>
</feature>
<keyword evidence="6 7" id="KW-0472">Membrane</keyword>
<dbReference type="InterPro" id="IPR050171">
    <property type="entry name" value="MFS_Transporters"/>
</dbReference>
<keyword evidence="2" id="KW-0813">Transport</keyword>
<feature type="transmembrane region" description="Helical" evidence="7">
    <location>
        <begin position="76"/>
        <end position="94"/>
    </location>
</feature>
<evidence type="ECO:0000256" key="7">
    <source>
        <dbReference type="SAM" id="Phobius"/>
    </source>
</evidence>
<keyword evidence="3" id="KW-1003">Cell membrane</keyword>
<keyword evidence="4 7" id="KW-0812">Transmembrane</keyword>
<dbReference type="PANTHER" id="PTHR23517">
    <property type="entry name" value="RESISTANCE PROTEIN MDTM, PUTATIVE-RELATED-RELATED"/>
    <property type="match status" value="1"/>
</dbReference>
<feature type="transmembrane region" description="Helical" evidence="7">
    <location>
        <begin position="165"/>
        <end position="185"/>
    </location>
</feature>
<evidence type="ECO:0000256" key="3">
    <source>
        <dbReference type="ARBA" id="ARBA00022475"/>
    </source>
</evidence>
<evidence type="ECO:0000256" key="5">
    <source>
        <dbReference type="ARBA" id="ARBA00022989"/>
    </source>
</evidence>
<feature type="transmembrane region" description="Helical" evidence="7">
    <location>
        <begin position="106"/>
        <end position="125"/>
    </location>
</feature>
<evidence type="ECO:0000256" key="4">
    <source>
        <dbReference type="ARBA" id="ARBA00022692"/>
    </source>
</evidence>
<feature type="transmembrane region" description="Helical" evidence="7">
    <location>
        <begin position="12"/>
        <end position="35"/>
    </location>
</feature>
<feature type="transmembrane region" description="Helical" evidence="7">
    <location>
        <begin position="219"/>
        <end position="242"/>
    </location>
</feature>
<keyword evidence="5 7" id="KW-1133">Transmembrane helix</keyword>
<dbReference type="GO" id="GO:0022857">
    <property type="term" value="F:transmembrane transporter activity"/>
    <property type="evidence" value="ECO:0007669"/>
    <property type="project" value="InterPro"/>
</dbReference>
<dbReference type="EMBL" id="FLQS01000045">
    <property type="protein sequence ID" value="SBS77887.1"/>
    <property type="molecule type" value="Genomic_DNA"/>
</dbReference>
<feature type="domain" description="Major facilitator superfamily (MFS) profile" evidence="8">
    <location>
        <begin position="10"/>
        <end position="389"/>
    </location>
</feature>
<feature type="transmembrane region" description="Helical" evidence="7">
    <location>
        <begin position="304"/>
        <end position="325"/>
    </location>
</feature>
<feature type="transmembrane region" description="Helical" evidence="7">
    <location>
        <begin position="362"/>
        <end position="384"/>
    </location>
</feature>
<feature type="transmembrane region" description="Helical" evidence="7">
    <location>
        <begin position="337"/>
        <end position="356"/>
    </location>
</feature>
<evidence type="ECO:0000256" key="6">
    <source>
        <dbReference type="ARBA" id="ARBA00023136"/>
    </source>
</evidence>
<feature type="transmembrane region" description="Helical" evidence="7">
    <location>
        <begin position="248"/>
        <end position="269"/>
    </location>
</feature>
<comment type="subcellular location">
    <subcellularLocation>
        <location evidence="1">Cell membrane</location>
        <topology evidence="1">Multi-pass membrane protein</topology>
    </subcellularLocation>
</comment>
<reference evidence="9" key="1">
    <citation type="submission" date="2016-03" db="EMBL/GenBank/DDBJ databases">
        <authorList>
            <person name="Ploux O."/>
        </authorList>
    </citation>
    <scope>NUCLEOTIDE SEQUENCE</scope>
    <source>
        <strain evidence="9">UC10</strain>
    </source>
</reference>
<feature type="transmembrane region" description="Helical" evidence="7">
    <location>
        <begin position="41"/>
        <end position="64"/>
    </location>
</feature>
<evidence type="ECO:0000256" key="1">
    <source>
        <dbReference type="ARBA" id="ARBA00004651"/>
    </source>
</evidence>